<dbReference type="AlphaFoldDB" id="A0A9P7FZN2"/>
<gene>
    <name evidence="1" type="ORF">DXG03_001282</name>
</gene>
<reference evidence="1" key="2">
    <citation type="submission" date="2021-10" db="EMBL/GenBank/DDBJ databases">
        <title>Phylogenomics reveals ancestral predisposition of the termite-cultivated fungus Termitomyces towards a domesticated lifestyle.</title>
        <authorList>
            <person name="Auxier B."/>
            <person name="Grum-Grzhimaylo A."/>
            <person name="Cardenas M.E."/>
            <person name="Lodge J.D."/>
            <person name="Laessoe T."/>
            <person name="Pedersen O."/>
            <person name="Smith M.E."/>
            <person name="Kuyper T.W."/>
            <person name="Franco-Molano E.A."/>
            <person name="Baroni T.J."/>
            <person name="Aanen D.K."/>
        </authorList>
    </citation>
    <scope>NUCLEOTIDE SEQUENCE</scope>
    <source>
        <strain evidence="1">AP01</strain>
        <tissue evidence="1">Mycelium</tissue>
    </source>
</reference>
<dbReference type="Proteomes" id="UP000775547">
    <property type="component" value="Unassembled WGS sequence"/>
</dbReference>
<protein>
    <submittedName>
        <fullName evidence="1">Uncharacterized protein</fullName>
    </submittedName>
</protein>
<name>A0A9P7FZN2_9AGAR</name>
<organism evidence="1 2">
    <name type="scientific">Asterophora parasitica</name>
    <dbReference type="NCBI Taxonomy" id="117018"/>
    <lineage>
        <taxon>Eukaryota</taxon>
        <taxon>Fungi</taxon>
        <taxon>Dikarya</taxon>
        <taxon>Basidiomycota</taxon>
        <taxon>Agaricomycotina</taxon>
        <taxon>Agaricomycetes</taxon>
        <taxon>Agaricomycetidae</taxon>
        <taxon>Agaricales</taxon>
        <taxon>Tricholomatineae</taxon>
        <taxon>Lyophyllaceae</taxon>
        <taxon>Asterophora</taxon>
    </lineage>
</organism>
<keyword evidence="2" id="KW-1185">Reference proteome</keyword>
<comment type="caution">
    <text evidence="1">The sequence shown here is derived from an EMBL/GenBank/DDBJ whole genome shotgun (WGS) entry which is preliminary data.</text>
</comment>
<accession>A0A9P7FZN2</accession>
<dbReference type="OrthoDB" id="3015170at2759"/>
<reference evidence="1" key="1">
    <citation type="submission" date="2020-07" db="EMBL/GenBank/DDBJ databases">
        <authorList>
            <person name="Nieuwenhuis M."/>
            <person name="Van De Peppel L.J.J."/>
        </authorList>
    </citation>
    <scope>NUCLEOTIDE SEQUENCE</scope>
    <source>
        <strain evidence="1">AP01</strain>
        <tissue evidence="1">Mycelium</tissue>
    </source>
</reference>
<sequence>ILPAPSAPIWSTALQVMGPEATYNISTSKVMLAKLASDGSNWSLYQEWVLNALTSKKL</sequence>
<dbReference type="EMBL" id="JABCKV010001241">
    <property type="protein sequence ID" value="KAG5640084.1"/>
    <property type="molecule type" value="Genomic_DNA"/>
</dbReference>
<evidence type="ECO:0000313" key="1">
    <source>
        <dbReference type="EMBL" id="KAG5640084.1"/>
    </source>
</evidence>
<proteinExistence type="predicted"/>
<feature type="non-terminal residue" evidence="1">
    <location>
        <position position="1"/>
    </location>
</feature>
<evidence type="ECO:0000313" key="2">
    <source>
        <dbReference type="Proteomes" id="UP000775547"/>
    </source>
</evidence>